<organism evidence="2 3">
    <name type="scientific">Liparis tanakae</name>
    <name type="common">Tanaka's snailfish</name>
    <dbReference type="NCBI Taxonomy" id="230148"/>
    <lineage>
        <taxon>Eukaryota</taxon>
        <taxon>Metazoa</taxon>
        <taxon>Chordata</taxon>
        <taxon>Craniata</taxon>
        <taxon>Vertebrata</taxon>
        <taxon>Euteleostomi</taxon>
        <taxon>Actinopterygii</taxon>
        <taxon>Neopterygii</taxon>
        <taxon>Teleostei</taxon>
        <taxon>Neoteleostei</taxon>
        <taxon>Acanthomorphata</taxon>
        <taxon>Eupercaria</taxon>
        <taxon>Perciformes</taxon>
        <taxon>Cottioidei</taxon>
        <taxon>Cottales</taxon>
        <taxon>Liparidae</taxon>
        <taxon>Liparis</taxon>
    </lineage>
</organism>
<reference evidence="2 3" key="1">
    <citation type="submission" date="2019-03" db="EMBL/GenBank/DDBJ databases">
        <title>First draft genome of Liparis tanakae, snailfish: a comprehensive survey of snailfish specific genes.</title>
        <authorList>
            <person name="Kim W."/>
            <person name="Song I."/>
            <person name="Jeong J.-H."/>
            <person name="Kim D."/>
            <person name="Kim S."/>
            <person name="Ryu S."/>
            <person name="Song J.Y."/>
            <person name="Lee S.K."/>
        </authorList>
    </citation>
    <scope>NUCLEOTIDE SEQUENCE [LARGE SCALE GENOMIC DNA]</scope>
    <source>
        <tissue evidence="2">Muscle</tissue>
    </source>
</reference>
<comment type="caution">
    <text evidence="2">The sequence shown here is derived from an EMBL/GenBank/DDBJ whole genome shotgun (WGS) entry which is preliminary data.</text>
</comment>
<gene>
    <name evidence="2" type="ORF">EYF80_049258</name>
</gene>
<evidence type="ECO:0000313" key="2">
    <source>
        <dbReference type="EMBL" id="TNN40577.1"/>
    </source>
</evidence>
<accession>A0A4Z2FH75</accession>
<feature type="region of interest" description="Disordered" evidence="1">
    <location>
        <begin position="24"/>
        <end position="82"/>
    </location>
</feature>
<evidence type="ECO:0000256" key="1">
    <source>
        <dbReference type="SAM" id="MobiDB-lite"/>
    </source>
</evidence>
<dbReference type="Proteomes" id="UP000314294">
    <property type="component" value="Unassembled WGS sequence"/>
</dbReference>
<evidence type="ECO:0000313" key="3">
    <source>
        <dbReference type="Proteomes" id="UP000314294"/>
    </source>
</evidence>
<dbReference type="AlphaFoldDB" id="A0A4Z2FH75"/>
<dbReference type="EMBL" id="SRLO01001177">
    <property type="protein sequence ID" value="TNN40577.1"/>
    <property type="molecule type" value="Genomic_DNA"/>
</dbReference>
<proteinExistence type="predicted"/>
<name>A0A4Z2FH75_9TELE</name>
<protein>
    <submittedName>
        <fullName evidence="2">Uncharacterized protein</fullName>
    </submittedName>
</protein>
<sequence>MQIRVIVQQKCSDKLRACCLNSPKRQKDNVSNLSTPSPHKVGTRCAWQKATDGPRRTAVPVAVGSPSKADGATASGVAGQDEARLIEFSGPPVENGWGGSQIETHK</sequence>
<keyword evidence="3" id="KW-1185">Reference proteome</keyword>